<organism evidence="2 3">
    <name type="scientific">Kribbella karoonensis</name>
    <dbReference type="NCBI Taxonomy" id="324851"/>
    <lineage>
        <taxon>Bacteria</taxon>
        <taxon>Bacillati</taxon>
        <taxon>Actinomycetota</taxon>
        <taxon>Actinomycetes</taxon>
        <taxon>Propionibacteriales</taxon>
        <taxon>Kribbellaceae</taxon>
        <taxon>Kribbella</taxon>
    </lineage>
</organism>
<reference evidence="3" key="1">
    <citation type="journal article" date="2019" name="Int. J. Syst. Evol. Microbiol.">
        <title>The Global Catalogue of Microorganisms (GCM) 10K type strain sequencing project: providing services to taxonomists for standard genome sequencing and annotation.</title>
        <authorList>
            <consortium name="The Broad Institute Genomics Platform"/>
            <consortium name="The Broad Institute Genome Sequencing Center for Infectious Disease"/>
            <person name="Wu L."/>
            <person name="Ma J."/>
        </authorList>
    </citation>
    <scope>NUCLEOTIDE SEQUENCE [LARGE SCALE GENOMIC DNA]</scope>
    <source>
        <strain evidence="3">JCM 14304</strain>
    </source>
</reference>
<name>A0ABP4Q150_9ACTN</name>
<feature type="region of interest" description="Disordered" evidence="1">
    <location>
        <begin position="1"/>
        <end position="23"/>
    </location>
</feature>
<dbReference type="EMBL" id="BAAAND010000007">
    <property type="protein sequence ID" value="GAA1591825.1"/>
    <property type="molecule type" value="Genomic_DNA"/>
</dbReference>
<evidence type="ECO:0000313" key="2">
    <source>
        <dbReference type="EMBL" id="GAA1591825.1"/>
    </source>
</evidence>
<comment type="caution">
    <text evidence="2">The sequence shown here is derived from an EMBL/GenBank/DDBJ whole genome shotgun (WGS) entry which is preliminary data.</text>
</comment>
<dbReference type="Proteomes" id="UP001500190">
    <property type="component" value="Unassembled WGS sequence"/>
</dbReference>
<evidence type="ECO:0000256" key="1">
    <source>
        <dbReference type="SAM" id="MobiDB-lite"/>
    </source>
</evidence>
<gene>
    <name evidence="2" type="ORF">GCM10009742_43250</name>
</gene>
<protein>
    <submittedName>
        <fullName evidence="2">Uncharacterized protein</fullName>
    </submittedName>
</protein>
<sequence>MGVHRPGPPLTPKPTKPVGEELRHGGHIDVVRELVDGRAGSDYGDFGAPDRWEAYVARVQAAADLHADKS</sequence>
<accession>A0ABP4Q150</accession>
<proteinExistence type="predicted"/>
<evidence type="ECO:0000313" key="3">
    <source>
        <dbReference type="Proteomes" id="UP001500190"/>
    </source>
</evidence>
<feature type="compositionally biased region" description="Pro residues" evidence="1">
    <location>
        <begin position="1"/>
        <end position="15"/>
    </location>
</feature>
<keyword evidence="3" id="KW-1185">Reference proteome</keyword>